<sequence length="96" mass="9886">MKIGVAVTELQGVRVAIAFPPPAYVTPGAGDALLARLQPYFPALPVMLASVQKHGARVHAAFQAPALAEGADLGALPRSELDLDVAPPLPDAPPPF</sequence>
<dbReference type="KEGG" id="mfy:HH212_15125"/>
<dbReference type="RefSeq" id="WP_170203228.1">
    <property type="nucleotide sequence ID" value="NZ_CP051685.1"/>
</dbReference>
<proteinExistence type="predicted"/>
<reference evidence="1 2" key="1">
    <citation type="submission" date="2020-04" db="EMBL/GenBank/DDBJ databases">
        <title>Genome sequencing of novel species.</title>
        <authorList>
            <person name="Heo J."/>
            <person name="Kim S.-J."/>
            <person name="Kim J.-S."/>
            <person name="Hong S.-B."/>
            <person name="Kwon S.-W."/>
        </authorList>
    </citation>
    <scope>NUCLEOTIDE SEQUENCE [LARGE SCALE GENOMIC DNA]</scope>
    <source>
        <strain evidence="1 2">GN2-R2</strain>
    </source>
</reference>
<accession>A0A7Z2VY40</accession>
<keyword evidence="2" id="KW-1185">Reference proteome</keyword>
<dbReference type="Proteomes" id="UP000502415">
    <property type="component" value="Chromosome"/>
</dbReference>
<gene>
    <name evidence="1" type="ORF">HH212_15125</name>
</gene>
<evidence type="ECO:0000313" key="2">
    <source>
        <dbReference type="Proteomes" id="UP000502415"/>
    </source>
</evidence>
<name>A0A7Z2VY40_9BURK</name>
<evidence type="ECO:0000313" key="1">
    <source>
        <dbReference type="EMBL" id="QJE01200.1"/>
    </source>
</evidence>
<protein>
    <submittedName>
        <fullName evidence="1">Uncharacterized protein</fullName>
    </submittedName>
</protein>
<dbReference type="AlphaFoldDB" id="A0A7Z2VY40"/>
<dbReference type="EMBL" id="CP051685">
    <property type="protein sequence ID" value="QJE01200.1"/>
    <property type="molecule type" value="Genomic_DNA"/>
</dbReference>
<organism evidence="1 2">
    <name type="scientific">Massilia forsythiae</name>
    <dbReference type="NCBI Taxonomy" id="2728020"/>
    <lineage>
        <taxon>Bacteria</taxon>
        <taxon>Pseudomonadati</taxon>
        <taxon>Pseudomonadota</taxon>
        <taxon>Betaproteobacteria</taxon>
        <taxon>Burkholderiales</taxon>
        <taxon>Oxalobacteraceae</taxon>
        <taxon>Telluria group</taxon>
        <taxon>Massilia</taxon>
    </lineage>
</organism>